<organism evidence="1 2">
    <name type="scientific">Allomesorhizobium camelthorni</name>
    <dbReference type="NCBI Taxonomy" id="475069"/>
    <lineage>
        <taxon>Bacteria</taxon>
        <taxon>Pseudomonadati</taxon>
        <taxon>Pseudomonadota</taxon>
        <taxon>Alphaproteobacteria</taxon>
        <taxon>Hyphomicrobiales</taxon>
        <taxon>Phyllobacteriaceae</taxon>
        <taxon>Allomesorhizobium</taxon>
    </lineage>
</organism>
<gene>
    <name evidence="1" type="ORF">G6N73_35080</name>
</gene>
<protein>
    <submittedName>
        <fullName evidence="1">DUF899 family protein</fullName>
    </submittedName>
</protein>
<dbReference type="AlphaFoldDB" id="A0A6G4WMS7"/>
<dbReference type="EMBL" id="JAAKZF010000198">
    <property type="protein sequence ID" value="NGO56125.1"/>
    <property type="molecule type" value="Genomic_DNA"/>
</dbReference>
<name>A0A6G4WMS7_9HYPH</name>
<evidence type="ECO:0000313" key="2">
    <source>
        <dbReference type="Proteomes" id="UP001642900"/>
    </source>
</evidence>
<accession>A0A6G4WMS7</accession>
<comment type="caution">
    <text evidence="1">The sequence shown here is derived from an EMBL/GenBank/DDBJ whole genome shotgun (WGS) entry which is preliminary data.</text>
</comment>
<reference evidence="1 2" key="1">
    <citation type="submission" date="2020-02" db="EMBL/GenBank/DDBJ databases">
        <title>Genome sequence of strain CCNWXJ40-4.</title>
        <authorList>
            <person name="Gao J."/>
            <person name="Sun J."/>
        </authorList>
    </citation>
    <scope>NUCLEOTIDE SEQUENCE [LARGE SCALE GENOMIC DNA]</scope>
    <source>
        <strain evidence="1 2">CCNWXJ 40-4</strain>
    </source>
</reference>
<dbReference type="InterPro" id="IPR010296">
    <property type="entry name" value="DUF899_thioredox"/>
</dbReference>
<proteinExistence type="predicted"/>
<evidence type="ECO:0000313" key="1">
    <source>
        <dbReference type="EMBL" id="NGO56125.1"/>
    </source>
</evidence>
<dbReference type="Proteomes" id="UP001642900">
    <property type="component" value="Unassembled WGS sequence"/>
</dbReference>
<dbReference type="Pfam" id="PF05988">
    <property type="entry name" value="DUF899"/>
    <property type="match status" value="1"/>
</dbReference>
<keyword evidence="2" id="KW-1185">Reference proteome</keyword>
<sequence length="115" mass="13548">MDKIESLRERMGWNHIPFYSLPDERFSRDFGVEELFGINVFIRRGERIFRTYFLNGRGIEEIGPVWSFLDMTLLGRQETWQEVPPGRPQGEPYTWWRLHDNYGPVAAPNPSATDS</sequence>